<accession>A0ABW0T943</accession>
<name>A0ABW0T943_9HYPH</name>
<dbReference type="InterPro" id="IPR002048">
    <property type="entry name" value="EF_hand_dom"/>
</dbReference>
<evidence type="ECO:0000256" key="1">
    <source>
        <dbReference type="SAM" id="MobiDB-lite"/>
    </source>
</evidence>
<evidence type="ECO:0000256" key="2">
    <source>
        <dbReference type="SAM" id="SignalP"/>
    </source>
</evidence>
<dbReference type="Gene3D" id="1.10.238.10">
    <property type="entry name" value="EF-hand"/>
    <property type="match status" value="2"/>
</dbReference>
<sequence length="198" mass="21334">MKKKILLTAMALSLMAGSAAIAQETNSGQAAPQVAGEKMKDGKKMRGFSRLDKDGDGAISAEEFSAVHIERLKAADADGDGVLSDAELQDMAAKRMADRRAKRAAQRLDVDGDGTVTIAEIESQQAKRFALMDANDDGKVDQREMRRGFRQMAGERGGHHGKKMHHKRDHRGGPRGDMPGKMRPGNPPAEMAPDADNG</sequence>
<dbReference type="Proteomes" id="UP001596107">
    <property type="component" value="Unassembled WGS sequence"/>
</dbReference>
<feature type="region of interest" description="Disordered" evidence="1">
    <location>
        <begin position="151"/>
        <end position="198"/>
    </location>
</feature>
<keyword evidence="5" id="KW-1185">Reference proteome</keyword>
<dbReference type="RefSeq" id="WP_223021013.1">
    <property type="nucleotide sequence ID" value="NZ_CP078143.1"/>
</dbReference>
<dbReference type="Pfam" id="PF13202">
    <property type="entry name" value="EF-hand_5"/>
    <property type="match status" value="4"/>
</dbReference>
<evidence type="ECO:0000313" key="5">
    <source>
        <dbReference type="Proteomes" id="UP001596107"/>
    </source>
</evidence>
<dbReference type="EMBL" id="JBHSNB010000002">
    <property type="protein sequence ID" value="MFC5585708.1"/>
    <property type="molecule type" value="Genomic_DNA"/>
</dbReference>
<feature type="domain" description="EF-hand" evidence="3">
    <location>
        <begin position="39"/>
        <end position="74"/>
    </location>
</feature>
<feature type="compositionally biased region" description="Basic residues" evidence="1">
    <location>
        <begin position="159"/>
        <end position="170"/>
    </location>
</feature>
<protein>
    <submittedName>
        <fullName evidence="4">EF-hand domain-containing protein</fullName>
    </submittedName>
</protein>
<comment type="caution">
    <text evidence="4">The sequence shown here is derived from an EMBL/GenBank/DDBJ whole genome shotgun (WGS) entry which is preliminary data.</text>
</comment>
<feature type="signal peptide" evidence="2">
    <location>
        <begin position="1"/>
        <end position="22"/>
    </location>
</feature>
<dbReference type="PROSITE" id="PS50222">
    <property type="entry name" value="EF_HAND_2"/>
    <property type="match status" value="2"/>
</dbReference>
<feature type="compositionally biased region" description="Basic and acidic residues" evidence="1">
    <location>
        <begin position="37"/>
        <end position="54"/>
    </location>
</feature>
<proteinExistence type="predicted"/>
<dbReference type="InterPro" id="IPR011992">
    <property type="entry name" value="EF-hand-dom_pair"/>
</dbReference>
<organism evidence="4 5">
    <name type="scientific">Nitratireductor kimnyeongensis</name>
    <dbReference type="NCBI Taxonomy" id="430679"/>
    <lineage>
        <taxon>Bacteria</taxon>
        <taxon>Pseudomonadati</taxon>
        <taxon>Pseudomonadota</taxon>
        <taxon>Alphaproteobacteria</taxon>
        <taxon>Hyphomicrobiales</taxon>
        <taxon>Phyllobacteriaceae</taxon>
        <taxon>Nitratireductor</taxon>
    </lineage>
</organism>
<evidence type="ECO:0000259" key="3">
    <source>
        <dbReference type="PROSITE" id="PS50222"/>
    </source>
</evidence>
<evidence type="ECO:0000313" key="4">
    <source>
        <dbReference type="EMBL" id="MFC5585708.1"/>
    </source>
</evidence>
<feature type="domain" description="EF-hand" evidence="3">
    <location>
        <begin position="120"/>
        <end position="155"/>
    </location>
</feature>
<gene>
    <name evidence="4" type="ORF">ACFPOD_11345</name>
</gene>
<dbReference type="SUPFAM" id="SSF47473">
    <property type="entry name" value="EF-hand"/>
    <property type="match status" value="1"/>
</dbReference>
<feature type="compositionally biased region" description="Basic and acidic residues" evidence="1">
    <location>
        <begin position="171"/>
        <end position="180"/>
    </location>
</feature>
<dbReference type="PROSITE" id="PS00018">
    <property type="entry name" value="EF_HAND_1"/>
    <property type="match status" value="3"/>
</dbReference>
<keyword evidence="2" id="KW-0732">Signal</keyword>
<feature type="region of interest" description="Disordered" evidence="1">
    <location>
        <begin position="24"/>
        <end position="54"/>
    </location>
</feature>
<dbReference type="InterPro" id="IPR018247">
    <property type="entry name" value="EF_Hand_1_Ca_BS"/>
</dbReference>
<reference evidence="5" key="1">
    <citation type="journal article" date="2019" name="Int. J. Syst. Evol. Microbiol.">
        <title>The Global Catalogue of Microorganisms (GCM) 10K type strain sequencing project: providing services to taxonomists for standard genome sequencing and annotation.</title>
        <authorList>
            <consortium name="The Broad Institute Genomics Platform"/>
            <consortium name="The Broad Institute Genome Sequencing Center for Infectious Disease"/>
            <person name="Wu L."/>
            <person name="Ma J."/>
        </authorList>
    </citation>
    <scope>NUCLEOTIDE SEQUENCE [LARGE SCALE GENOMIC DNA]</scope>
    <source>
        <strain evidence="5">JCM 3366</strain>
    </source>
</reference>
<feature type="chain" id="PRO_5045299103" evidence="2">
    <location>
        <begin position="23"/>
        <end position="198"/>
    </location>
</feature>